<comment type="caution">
    <text evidence="1">The sequence shown here is derived from an EMBL/GenBank/DDBJ whole genome shotgun (WGS) entry which is preliminary data.</text>
</comment>
<dbReference type="Proteomes" id="UP000443843">
    <property type="component" value="Unassembled WGS sequence"/>
</dbReference>
<evidence type="ECO:0000313" key="2">
    <source>
        <dbReference type="Proteomes" id="UP000443843"/>
    </source>
</evidence>
<proteinExistence type="predicted"/>
<reference evidence="1 2" key="1">
    <citation type="submission" date="2019-11" db="EMBL/GenBank/DDBJ databases">
        <title>Pseudooceanicola pacifica sp. nov., isolated from deep-sea sediment of the Pacific Ocean.</title>
        <authorList>
            <person name="Lyu L."/>
        </authorList>
    </citation>
    <scope>NUCLEOTIDE SEQUENCE [LARGE SCALE GENOMIC DNA]</scope>
    <source>
        <strain evidence="1 2">216_PA32_1</strain>
    </source>
</reference>
<accession>A0A844W936</accession>
<protein>
    <submittedName>
        <fullName evidence="1">Uncharacterized protein</fullName>
    </submittedName>
</protein>
<name>A0A844W936_9RHOB</name>
<gene>
    <name evidence="1" type="ORF">GLS40_03140</name>
</gene>
<dbReference type="AlphaFoldDB" id="A0A844W936"/>
<dbReference type="EMBL" id="WNXQ01000002">
    <property type="protein sequence ID" value="MWB77018.1"/>
    <property type="molecule type" value="Genomic_DNA"/>
</dbReference>
<sequence length="62" mass="7118">MWGMWLVRMSRWARNPPSPGRVKLVLAVVAICLLIVTLEHFFGTPDWMKVNPRGPRLPGFTN</sequence>
<evidence type="ECO:0000313" key="1">
    <source>
        <dbReference type="EMBL" id="MWB77018.1"/>
    </source>
</evidence>
<organism evidence="1 2">
    <name type="scientific">Pseudooceanicola pacificus</name>
    <dbReference type="NCBI Taxonomy" id="2676438"/>
    <lineage>
        <taxon>Bacteria</taxon>
        <taxon>Pseudomonadati</taxon>
        <taxon>Pseudomonadota</taxon>
        <taxon>Alphaproteobacteria</taxon>
        <taxon>Rhodobacterales</taxon>
        <taxon>Paracoccaceae</taxon>
        <taxon>Pseudooceanicola</taxon>
    </lineage>
</organism>
<keyword evidence="2" id="KW-1185">Reference proteome</keyword>